<sequence length="243" mass="27059">MSNLVVTVTPERAWLTQDRATWHQDTSKPGLVWHPEPRGEVPKVRAFPDRHMLVGGVGLAYPVALWGEACVDRLGPGDVTDTAEQTADELQAFIRWRDGDLSDLPADVDESVVKAIQHNMPYMTAMRIWHVGWSRSEGRCLAYLFDLDNGFRPQRVETKHGMEPAPCESAPGFKHLVRYSEQAERGQRVPRFHRAMLENQGHAMRTGAIGWVAYPSDTFDTGVVDANGVRVEGPFSLDGKAAA</sequence>
<dbReference type="OrthoDB" id="3296127at2"/>
<dbReference type="AlphaFoldDB" id="A0A1H8TPH2"/>
<accession>A0A1H8TPH2</accession>
<dbReference type="EMBL" id="FOEG01000004">
    <property type="protein sequence ID" value="SEO92358.1"/>
    <property type="molecule type" value="Genomic_DNA"/>
</dbReference>
<organism evidence="1 2">
    <name type="scientific">Aquisalimonas asiatica</name>
    <dbReference type="NCBI Taxonomy" id="406100"/>
    <lineage>
        <taxon>Bacteria</taxon>
        <taxon>Pseudomonadati</taxon>
        <taxon>Pseudomonadota</taxon>
        <taxon>Gammaproteobacteria</taxon>
        <taxon>Chromatiales</taxon>
        <taxon>Ectothiorhodospiraceae</taxon>
        <taxon>Aquisalimonas</taxon>
    </lineage>
</organism>
<proteinExistence type="predicted"/>
<dbReference type="STRING" id="406100.SAMN04488052_104333"/>
<reference evidence="1 2" key="1">
    <citation type="submission" date="2016-10" db="EMBL/GenBank/DDBJ databases">
        <authorList>
            <person name="de Groot N.N."/>
        </authorList>
    </citation>
    <scope>NUCLEOTIDE SEQUENCE [LARGE SCALE GENOMIC DNA]</scope>
    <source>
        <strain evidence="1 2">CGMCC 1.6291</strain>
    </source>
</reference>
<keyword evidence="2" id="KW-1185">Reference proteome</keyword>
<dbReference type="RefSeq" id="WP_091643811.1">
    <property type="nucleotide sequence ID" value="NZ_FOEG01000004.1"/>
</dbReference>
<gene>
    <name evidence="1" type="ORF">SAMN04488052_104333</name>
</gene>
<evidence type="ECO:0000313" key="2">
    <source>
        <dbReference type="Proteomes" id="UP000199657"/>
    </source>
</evidence>
<name>A0A1H8TPH2_9GAMM</name>
<dbReference type="Proteomes" id="UP000199657">
    <property type="component" value="Unassembled WGS sequence"/>
</dbReference>
<protein>
    <submittedName>
        <fullName evidence="1">Uncharacterized protein</fullName>
    </submittedName>
</protein>
<evidence type="ECO:0000313" key="1">
    <source>
        <dbReference type="EMBL" id="SEO92358.1"/>
    </source>
</evidence>